<organism evidence="1 2">
    <name type="scientific">Drosophila gunungcola</name>
    <name type="common">fruit fly</name>
    <dbReference type="NCBI Taxonomy" id="103775"/>
    <lineage>
        <taxon>Eukaryota</taxon>
        <taxon>Metazoa</taxon>
        <taxon>Ecdysozoa</taxon>
        <taxon>Arthropoda</taxon>
        <taxon>Hexapoda</taxon>
        <taxon>Insecta</taxon>
        <taxon>Pterygota</taxon>
        <taxon>Neoptera</taxon>
        <taxon>Endopterygota</taxon>
        <taxon>Diptera</taxon>
        <taxon>Brachycera</taxon>
        <taxon>Muscomorpha</taxon>
        <taxon>Ephydroidea</taxon>
        <taxon>Drosophilidae</taxon>
        <taxon>Drosophila</taxon>
        <taxon>Sophophora</taxon>
    </lineage>
</organism>
<name>A0A9Q0BSE7_9MUSC</name>
<dbReference type="EMBL" id="JAMKOV010000002">
    <property type="protein sequence ID" value="KAI8042892.1"/>
    <property type="molecule type" value="Genomic_DNA"/>
</dbReference>
<feature type="non-terminal residue" evidence="1">
    <location>
        <position position="1"/>
    </location>
</feature>
<accession>A0A9Q0BSE7</accession>
<evidence type="ECO:0000313" key="1">
    <source>
        <dbReference type="EMBL" id="KAI8042892.1"/>
    </source>
</evidence>
<gene>
    <name evidence="1" type="ORF">M5D96_004215</name>
</gene>
<keyword evidence="2" id="KW-1185">Reference proteome</keyword>
<sequence>PFRFCLLTICRIFPIDFSTILASRLERKSINRSRKVWMEQAAKDLCKRNADATGFSPGLLLQAEVIAMRMTNIAWLWINKQSWSTTRRRLDGILGRSKTLPLS</sequence>
<dbReference type="Proteomes" id="UP001059596">
    <property type="component" value="Unassembled WGS sequence"/>
</dbReference>
<evidence type="ECO:0000313" key="2">
    <source>
        <dbReference type="Proteomes" id="UP001059596"/>
    </source>
</evidence>
<dbReference type="AlphaFoldDB" id="A0A9Q0BSE7"/>
<protein>
    <submittedName>
        <fullName evidence="1">Uncharacterized protein</fullName>
    </submittedName>
</protein>
<feature type="non-terminal residue" evidence="1">
    <location>
        <position position="103"/>
    </location>
</feature>
<proteinExistence type="predicted"/>
<reference evidence="1" key="1">
    <citation type="journal article" date="2023" name="Genome Biol. Evol.">
        <title>Long-read-based Genome Assembly of Drosophila gunungcola Reveals Fewer Chemosensory Genes in Flower-breeding Species.</title>
        <authorList>
            <person name="Negi A."/>
            <person name="Liao B.Y."/>
            <person name="Yeh S.D."/>
        </authorList>
    </citation>
    <scope>NUCLEOTIDE SEQUENCE</scope>
    <source>
        <strain evidence="1">Sukarami</strain>
    </source>
</reference>
<comment type="caution">
    <text evidence="1">The sequence shown here is derived from an EMBL/GenBank/DDBJ whole genome shotgun (WGS) entry which is preliminary data.</text>
</comment>